<evidence type="ECO:0000256" key="2">
    <source>
        <dbReference type="ARBA" id="ARBA00022801"/>
    </source>
</evidence>
<evidence type="ECO:0000256" key="3">
    <source>
        <dbReference type="ARBA" id="ARBA00023211"/>
    </source>
</evidence>
<dbReference type="CDD" id="cd09999">
    <property type="entry name" value="Arginase-like_1"/>
    <property type="match status" value="1"/>
</dbReference>
<dbReference type="Proteomes" id="UP000077603">
    <property type="component" value="Chromosome"/>
</dbReference>
<keyword evidence="1" id="KW-0479">Metal-binding</keyword>
<dbReference type="PRINTS" id="PR00116">
    <property type="entry name" value="ARGINASE"/>
</dbReference>
<dbReference type="KEGG" id="bne:DA69_09150"/>
<comment type="similarity">
    <text evidence="4">Belongs to the arginase family.</text>
</comment>
<dbReference type="EMBL" id="CP015614">
    <property type="protein sequence ID" value="ANF55946.1"/>
    <property type="molecule type" value="Genomic_DNA"/>
</dbReference>
<evidence type="ECO:0000256" key="4">
    <source>
        <dbReference type="PROSITE-ProRule" id="PRU00742"/>
    </source>
</evidence>
<proteinExistence type="inferred from homology"/>
<accession>A0A172Y9W9</accession>
<sequence>MSEAPPPEQPRRLAIMAPTNLGLRPLRPGHVPGAWRAPEALEAAGFAAALSIESVVRLERPAYRTEASPGSRIRNGPEIRRFNERLAEIVAGALSAGRFPVVIGGDCSLLLGCLSGARGAEPIGLVHVDGHSDFYHPGNYDSAARLGSAAGMDLALATGRGEPLLADWGGAPLVDDALVSQIGERDELDPDYDYRDIEATRIRRFPVRAVKRSGLASVVRSVLAPVEGREPGLWLHVDLDVLDAEIMAAVDSPGSPGFSYAELAELLGRLLASGRVIGLDVTIYDPDLDPDRRHAPRIVDCLAEAFAWRG</sequence>
<evidence type="ECO:0000313" key="6">
    <source>
        <dbReference type="Proteomes" id="UP000077603"/>
    </source>
</evidence>
<dbReference type="AlphaFoldDB" id="A0A172Y9W9"/>
<dbReference type="PROSITE" id="PS51409">
    <property type="entry name" value="ARGINASE_2"/>
    <property type="match status" value="1"/>
</dbReference>
<dbReference type="OrthoDB" id="7331788at2"/>
<gene>
    <name evidence="5" type="ORF">DA69_09150</name>
</gene>
<evidence type="ECO:0000256" key="1">
    <source>
        <dbReference type="ARBA" id="ARBA00022723"/>
    </source>
</evidence>
<dbReference type="GO" id="GO:0005737">
    <property type="term" value="C:cytoplasm"/>
    <property type="evidence" value="ECO:0007669"/>
    <property type="project" value="TreeGrafter"/>
</dbReference>
<dbReference type="InterPro" id="IPR006035">
    <property type="entry name" value="Ureohydrolase"/>
</dbReference>
<keyword evidence="2" id="KW-0378">Hydrolase</keyword>
<dbReference type="GO" id="GO:0030145">
    <property type="term" value="F:manganese ion binding"/>
    <property type="evidence" value="ECO:0007669"/>
    <property type="project" value="TreeGrafter"/>
</dbReference>
<dbReference type="PANTHER" id="PTHR43782:SF3">
    <property type="entry name" value="ARGINASE"/>
    <property type="match status" value="1"/>
</dbReference>
<evidence type="ECO:0000313" key="5">
    <source>
        <dbReference type="EMBL" id="ANF55946.1"/>
    </source>
</evidence>
<organism evidence="5 6">
    <name type="scientific">Brevundimonas naejangsanensis</name>
    <dbReference type="NCBI Taxonomy" id="588932"/>
    <lineage>
        <taxon>Bacteria</taxon>
        <taxon>Pseudomonadati</taxon>
        <taxon>Pseudomonadota</taxon>
        <taxon>Alphaproteobacteria</taxon>
        <taxon>Caulobacterales</taxon>
        <taxon>Caulobacteraceae</taxon>
        <taxon>Brevundimonas</taxon>
    </lineage>
</organism>
<dbReference type="PANTHER" id="PTHR43782">
    <property type="entry name" value="ARGINASE"/>
    <property type="match status" value="1"/>
</dbReference>
<evidence type="ECO:0008006" key="7">
    <source>
        <dbReference type="Google" id="ProtNLM"/>
    </source>
</evidence>
<dbReference type="Pfam" id="PF00491">
    <property type="entry name" value="Arginase"/>
    <property type="match status" value="1"/>
</dbReference>
<dbReference type="InterPro" id="IPR023696">
    <property type="entry name" value="Ureohydrolase_dom_sf"/>
</dbReference>
<keyword evidence="6" id="KW-1185">Reference proteome</keyword>
<dbReference type="STRING" id="588932.DA69_09150"/>
<dbReference type="eggNOG" id="COG0010">
    <property type="taxonomic scope" value="Bacteria"/>
</dbReference>
<protein>
    <recommendedName>
        <fullName evidence="7">Arginase family protein</fullName>
    </recommendedName>
</protein>
<keyword evidence="3" id="KW-0464">Manganese</keyword>
<dbReference type="GO" id="GO:0004053">
    <property type="term" value="F:arginase activity"/>
    <property type="evidence" value="ECO:0007669"/>
    <property type="project" value="TreeGrafter"/>
</dbReference>
<reference evidence="5 6" key="1">
    <citation type="journal article" date="2014" name="Genome Announc.">
        <title>Genome Sequence of a Promising Hydrogen-Producing Facultative Anaerobic Bacterium, Brevundimonas naejangsanensis Strain B1.</title>
        <authorList>
            <person name="Su H."/>
            <person name="Zhang T."/>
            <person name="Bao M."/>
            <person name="Jiang Y."/>
            <person name="Wang Y."/>
            <person name="Tan T."/>
        </authorList>
    </citation>
    <scope>NUCLEOTIDE SEQUENCE [LARGE SCALE GENOMIC DNA]</scope>
    <source>
        <strain evidence="5 6">B1</strain>
    </source>
</reference>
<name>A0A172Y9W9_9CAUL</name>
<dbReference type="SUPFAM" id="SSF52768">
    <property type="entry name" value="Arginase/deacetylase"/>
    <property type="match status" value="1"/>
</dbReference>
<dbReference type="Gene3D" id="3.40.800.10">
    <property type="entry name" value="Ureohydrolase domain"/>
    <property type="match status" value="1"/>
</dbReference>